<organism evidence="1 4">
    <name type="scientific">Marinomonas gallaica</name>
    <dbReference type="NCBI Taxonomy" id="1806667"/>
    <lineage>
        <taxon>Bacteria</taxon>
        <taxon>Pseudomonadati</taxon>
        <taxon>Pseudomonadota</taxon>
        <taxon>Gammaproteobacteria</taxon>
        <taxon>Oceanospirillales</taxon>
        <taxon>Oceanospirillaceae</taxon>
        <taxon>Marinomonas</taxon>
    </lineage>
</organism>
<proteinExistence type="predicted"/>
<dbReference type="EMBL" id="FLRB01000013">
    <property type="protein sequence ID" value="SBT21696.1"/>
    <property type="molecule type" value="Genomic_DNA"/>
</dbReference>
<evidence type="ECO:0008006" key="5">
    <source>
        <dbReference type="Google" id="ProtNLM"/>
    </source>
</evidence>
<evidence type="ECO:0000313" key="4">
    <source>
        <dbReference type="Proteomes" id="UP000092871"/>
    </source>
</evidence>
<dbReference type="EMBL" id="FLRA01000023">
    <property type="protein sequence ID" value="SBT18741.1"/>
    <property type="molecule type" value="Genomic_DNA"/>
</dbReference>
<name>A0A1C3JU38_9GAMM</name>
<dbReference type="Proteomes" id="UP000092871">
    <property type="component" value="Unassembled WGS sequence"/>
</dbReference>
<gene>
    <name evidence="1" type="ORF">MGA5115_02890</name>
    <name evidence="2" type="ORF">MGA5116_02294</name>
</gene>
<dbReference type="OrthoDB" id="6096143at2"/>
<evidence type="ECO:0000313" key="2">
    <source>
        <dbReference type="EMBL" id="SBT21696.1"/>
    </source>
</evidence>
<dbReference type="Proteomes" id="UP000092840">
    <property type="component" value="Unassembled WGS sequence"/>
</dbReference>
<evidence type="ECO:0000313" key="1">
    <source>
        <dbReference type="EMBL" id="SBT18741.1"/>
    </source>
</evidence>
<dbReference type="RefSeq" id="WP_067037765.1">
    <property type="nucleotide sequence ID" value="NZ_FLRA01000023.1"/>
</dbReference>
<dbReference type="PROSITE" id="PS51257">
    <property type="entry name" value="PROKAR_LIPOPROTEIN"/>
    <property type="match status" value="1"/>
</dbReference>
<keyword evidence="3" id="KW-1185">Reference proteome</keyword>
<accession>A0A1C3JU38</accession>
<reference evidence="1 4" key="1">
    <citation type="submission" date="2016-06" db="EMBL/GenBank/DDBJ databases">
        <authorList>
            <person name="Kjaerup R.B."/>
            <person name="Dalgaard T.S."/>
            <person name="Juul-Madsen H.R."/>
        </authorList>
    </citation>
    <scope>NUCLEOTIDE SEQUENCE [LARGE SCALE GENOMIC DNA]</scope>
    <source>
        <strain evidence="1 4">CECT 5115</strain>
    </source>
</reference>
<evidence type="ECO:0000313" key="3">
    <source>
        <dbReference type="Proteomes" id="UP000092840"/>
    </source>
</evidence>
<protein>
    <recommendedName>
        <fullName evidence="5">Lipoprotein</fullName>
    </recommendedName>
</protein>
<dbReference type="AlphaFoldDB" id="A0A1C3JU38"/>
<reference evidence="2 3" key="2">
    <citation type="submission" date="2016-06" db="EMBL/GenBank/DDBJ databases">
        <authorList>
            <person name="Rodrigo-Torres L."/>
            <person name="Arahal D.R."/>
        </authorList>
    </citation>
    <scope>NUCLEOTIDE SEQUENCE [LARGE SCALE GENOMIC DNA]</scope>
    <source>
        <strain evidence="2 3">CECT 5116</strain>
    </source>
</reference>
<sequence>MSKQIKKLTMAGSLASVVLLSGCSSIVTDHGLDYQDARSSEVELQLPPGRHDVTDKLIIPNEDRIANLEATGEFEAPRAPKPYLPMAYVPMVLGQYDVTFEIPTNLAQSKQLLSNYFTSFSGEAVVFDQVSDTELVSAPIQFKQPGTWAKLWNSITRLEPNKYRLTIDFEPGQNTTTAQISLIEISNEGESLVDLTLDEVSAGQMVDAWSHISKDLTRETALLSKQGQKPVLKSRIWTNQDGKLALYLGKEADLASLNNYIRNTSGVHITRETPPELSLVPQDKLAQVGDIVDFKVPLGPIAKSEEVVLFKVRRRNLDDVNWTERSYPYDLKRQQEGYFLTIDAAATENPTLTSYRILSLLAK</sequence>